<sequence>MSTDHHSELDPTLRRMFGALVERAFIQTMGVYEPGVTDYLAGVLTDFAHFQNVYRVRDLQGKPLQEVADMLMQADIRLEAQSFNREREVHKHIGDFTLFWAGVYPESLRGMQSRWRKDHLLDYVQQGKNSYAIAAKHDYGEYRTQAQVLKKLSDEFELCLYGLSLVRGDIDGMARA</sequence>
<organism evidence="1 2">
    <name type="scientific">Capsulimonas corticalis</name>
    <dbReference type="NCBI Taxonomy" id="2219043"/>
    <lineage>
        <taxon>Bacteria</taxon>
        <taxon>Bacillati</taxon>
        <taxon>Armatimonadota</taxon>
        <taxon>Armatimonadia</taxon>
        <taxon>Capsulimonadales</taxon>
        <taxon>Capsulimonadaceae</taxon>
        <taxon>Capsulimonas</taxon>
    </lineage>
</organism>
<evidence type="ECO:0000313" key="1">
    <source>
        <dbReference type="EMBL" id="BDI29361.1"/>
    </source>
</evidence>
<dbReference type="Proteomes" id="UP000287394">
    <property type="component" value="Chromosome"/>
</dbReference>
<accession>A0A402D700</accession>
<protein>
    <submittedName>
        <fullName evidence="1">Uncharacterized protein</fullName>
    </submittedName>
</protein>
<reference evidence="1 2" key="1">
    <citation type="journal article" date="2019" name="Int. J. Syst. Evol. Microbiol.">
        <title>Capsulimonas corticalis gen. nov., sp. nov., an aerobic capsulated bacterium, of a novel bacterial order, Capsulimonadales ord. nov., of the class Armatimonadia of the phylum Armatimonadetes.</title>
        <authorList>
            <person name="Li J."/>
            <person name="Kudo C."/>
            <person name="Tonouchi A."/>
        </authorList>
    </citation>
    <scope>NUCLEOTIDE SEQUENCE [LARGE SCALE GENOMIC DNA]</scope>
    <source>
        <strain evidence="1 2">AX-7</strain>
    </source>
</reference>
<proteinExistence type="predicted"/>
<gene>
    <name evidence="1" type="ORF">CCAX7_14120</name>
</gene>
<dbReference type="EMBL" id="AP025739">
    <property type="protein sequence ID" value="BDI29361.1"/>
    <property type="molecule type" value="Genomic_DNA"/>
</dbReference>
<name>A0A402D700_9BACT</name>
<dbReference type="RefSeq" id="WP_125206432.1">
    <property type="nucleotide sequence ID" value="NZ_AP025739.1"/>
</dbReference>
<dbReference type="KEGG" id="ccot:CCAX7_14120"/>
<dbReference type="AlphaFoldDB" id="A0A402D700"/>
<evidence type="ECO:0000313" key="2">
    <source>
        <dbReference type="Proteomes" id="UP000287394"/>
    </source>
</evidence>
<keyword evidence="2" id="KW-1185">Reference proteome</keyword>
<dbReference type="OrthoDB" id="7061165at2"/>